<name>L8H2Z9_ACACF</name>
<dbReference type="VEuPathDB" id="AmoebaDB:ACA1_197870"/>
<dbReference type="InterPro" id="IPR036457">
    <property type="entry name" value="PPM-type-like_dom_sf"/>
</dbReference>
<feature type="compositionally biased region" description="Basic and acidic residues" evidence="5">
    <location>
        <begin position="131"/>
        <end position="141"/>
    </location>
</feature>
<dbReference type="Proteomes" id="UP000011083">
    <property type="component" value="Unassembled WGS sequence"/>
</dbReference>
<organism evidence="7 8">
    <name type="scientific">Acanthamoeba castellanii (strain ATCC 30010 / Neff)</name>
    <dbReference type="NCBI Taxonomy" id="1257118"/>
    <lineage>
        <taxon>Eukaryota</taxon>
        <taxon>Amoebozoa</taxon>
        <taxon>Discosea</taxon>
        <taxon>Longamoebia</taxon>
        <taxon>Centramoebida</taxon>
        <taxon>Acanthamoebidae</taxon>
        <taxon>Acanthamoeba</taxon>
    </lineage>
</organism>
<keyword evidence="3 4" id="KW-0904">Protein phosphatase</keyword>
<sequence length="478" mass="51476">MANKFNYKGFVKQTNTLHANLTDSQEKKRKENGGDDSPASGGSSPASHSPSTSSSTVDTRHTPAPSQIKAAAPHTSRPAVKKPPPLGNAAAKDMSKRLVGTVKAGGRVGKMLEMLENGGWDEVEREIKEREEREEKRREDLGIVASPRANGGASSTAAPAKQTSPSPSPSPRGPAATGAKKNEAKANGGAQAPKSHGLKPERRILAYGLGAVQGKRPTMEDAHAAYLELPQNPHVAFFGVYDGHAGDESSTYVAECLHDEIDRALARAQSTADWAAAVTSAFSTVDENLMDESESMMWTSGTTVVCAAFHKEERELWVANLGDSRCVLARHDQGGPKVVAEPLSSDHKPWVEGEIQRIERAGCRVTEGRINGTHAMSRAMGDFELKNNINLDMRDQAISNEPEIRKVGVATDELFVVLACDGLFDVMTDQEVVEWVYDRLASTNDDLDTIAERLAHHAVDIGSTDNVSVLIVTLPHHN</sequence>
<feature type="region of interest" description="Disordered" evidence="5">
    <location>
        <begin position="1"/>
        <end position="107"/>
    </location>
</feature>
<evidence type="ECO:0000259" key="6">
    <source>
        <dbReference type="PROSITE" id="PS51746"/>
    </source>
</evidence>
<dbReference type="PANTHER" id="PTHR47992">
    <property type="entry name" value="PROTEIN PHOSPHATASE"/>
    <property type="match status" value="1"/>
</dbReference>
<reference evidence="7 8" key="1">
    <citation type="journal article" date="2013" name="Genome Biol.">
        <title>Genome of Acanthamoeba castellanii highlights extensive lateral gene transfer and early evolution of tyrosine kinase signaling.</title>
        <authorList>
            <person name="Clarke M."/>
            <person name="Lohan A.J."/>
            <person name="Liu B."/>
            <person name="Lagkouvardos I."/>
            <person name="Roy S."/>
            <person name="Zafar N."/>
            <person name="Bertelli C."/>
            <person name="Schilde C."/>
            <person name="Kianianmomeni A."/>
            <person name="Burglin T.R."/>
            <person name="Frech C."/>
            <person name="Turcotte B."/>
            <person name="Kopec K.O."/>
            <person name="Synnott J.M."/>
            <person name="Choo C."/>
            <person name="Paponov I."/>
            <person name="Finkler A."/>
            <person name="Soon Heng Tan C."/>
            <person name="Hutchins A.P."/>
            <person name="Weinmeier T."/>
            <person name="Rattei T."/>
            <person name="Chu J.S."/>
            <person name="Gimenez G."/>
            <person name="Irimia M."/>
            <person name="Rigden D.J."/>
            <person name="Fitzpatrick D.A."/>
            <person name="Lorenzo-Morales J."/>
            <person name="Bateman A."/>
            <person name="Chiu C.H."/>
            <person name="Tang P."/>
            <person name="Hegemann P."/>
            <person name="Fromm H."/>
            <person name="Raoult D."/>
            <person name="Greub G."/>
            <person name="Miranda-Saavedra D."/>
            <person name="Chen N."/>
            <person name="Nash P."/>
            <person name="Ginger M.L."/>
            <person name="Horn M."/>
            <person name="Schaap P."/>
            <person name="Caler L."/>
            <person name="Loftus B."/>
        </authorList>
    </citation>
    <scope>NUCLEOTIDE SEQUENCE [LARGE SCALE GENOMIC DNA]</scope>
    <source>
        <strain evidence="7 8">Neff</strain>
    </source>
</reference>
<keyword evidence="2 4" id="KW-0378">Hydrolase</keyword>
<dbReference type="GeneID" id="14920420"/>
<dbReference type="RefSeq" id="XP_004341689.1">
    <property type="nucleotide sequence ID" value="XM_004341641.1"/>
</dbReference>
<dbReference type="STRING" id="1257118.L8H2Z9"/>
<evidence type="ECO:0000256" key="5">
    <source>
        <dbReference type="SAM" id="MobiDB-lite"/>
    </source>
</evidence>
<feature type="compositionally biased region" description="Basic and acidic residues" evidence="5">
    <location>
        <begin position="24"/>
        <end position="33"/>
    </location>
</feature>
<feature type="domain" description="PPM-type phosphatase" evidence="6">
    <location>
        <begin position="206"/>
        <end position="474"/>
    </location>
</feature>
<feature type="compositionally biased region" description="Low complexity" evidence="5">
    <location>
        <begin position="35"/>
        <end position="56"/>
    </location>
</feature>
<accession>L8H2Z9</accession>
<dbReference type="SMART" id="SM00332">
    <property type="entry name" value="PP2Cc"/>
    <property type="match status" value="1"/>
</dbReference>
<dbReference type="OMA" id="DMRADNL"/>
<dbReference type="InterPro" id="IPR001932">
    <property type="entry name" value="PPM-type_phosphatase-like_dom"/>
</dbReference>
<evidence type="ECO:0000256" key="2">
    <source>
        <dbReference type="ARBA" id="ARBA00022801"/>
    </source>
</evidence>
<dbReference type="OrthoDB" id="10264738at2759"/>
<evidence type="ECO:0000256" key="3">
    <source>
        <dbReference type="ARBA" id="ARBA00022912"/>
    </source>
</evidence>
<dbReference type="PROSITE" id="PS01032">
    <property type="entry name" value="PPM_1"/>
    <property type="match status" value="1"/>
</dbReference>
<dbReference type="AlphaFoldDB" id="L8H2Z9"/>
<evidence type="ECO:0000313" key="8">
    <source>
        <dbReference type="Proteomes" id="UP000011083"/>
    </source>
</evidence>
<feature type="compositionally biased region" description="Low complexity" evidence="5">
    <location>
        <begin position="153"/>
        <end position="165"/>
    </location>
</feature>
<dbReference type="Pfam" id="PF00481">
    <property type="entry name" value="PP2C"/>
    <property type="match status" value="1"/>
</dbReference>
<evidence type="ECO:0000256" key="1">
    <source>
        <dbReference type="ARBA" id="ARBA00022723"/>
    </source>
</evidence>
<evidence type="ECO:0000313" key="7">
    <source>
        <dbReference type="EMBL" id="ELR19597.1"/>
    </source>
</evidence>
<keyword evidence="1" id="KW-0479">Metal-binding</keyword>
<dbReference type="KEGG" id="acan:ACA1_197870"/>
<feature type="compositionally biased region" description="Polar residues" evidence="5">
    <location>
        <begin position="12"/>
        <end position="23"/>
    </location>
</feature>
<gene>
    <name evidence="7" type="ORF">ACA1_197870</name>
</gene>
<comment type="similarity">
    <text evidence="4">Belongs to the PP2C family.</text>
</comment>
<dbReference type="GO" id="GO:0046872">
    <property type="term" value="F:metal ion binding"/>
    <property type="evidence" value="ECO:0007669"/>
    <property type="project" value="UniProtKB-KW"/>
</dbReference>
<proteinExistence type="inferred from homology"/>
<keyword evidence="8" id="KW-1185">Reference proteome</keyword>
<evidence type="ECO:0000256" key="4">
    <source>
        <dbReference type="RuleBase" id="RU003465"/>
    </source>
</evidence>
<dbReference type="SUPFAM" id="SSF81606">
    <property type="entry name" value="PP2C-like"/>
    <property type="match status" value="1"/>
</dbReference>
<dbReference type="CDD" id="cd00143">
    <property type="entry name" value="PP2Cc"/>
    <property type="match status" value="1"/>
</dbReference>
<feature type="compositionally biased region" description="Low complexity" evidence="5">
    <location>
        <begin position="173"/>
        <end position="192"/>
    </location>
</feature>
<dbReference type="Gene3D" id="3.60.40.10">
    <property type="entry name" value="PPM-type phosphatase domain"/>
    <property type="match status" value="1"/>
</dbReference>
<protein>
    <submittedName>
        <fullName evidence="7">Protein phosphatase 2C domain containing protein</fullName>
    </submittedName>
</protein>
<dbReference type="InterPro" id="IPR000222">
    <property type="entry name" value="PP2C_BS"/>
</dbReference>
<dbReference type="GO" id="GO:0004722">
    <property type="term" value="F:protein serine/threonine phosphatase activity"/>
    <property type="evidence" value="ECO:0007669"/>
    <property type="project" value="InterPro"/>
</dbReference>
<dbReference type="InterPro" id="IPR015655">
    <property type="entry name" value="PP2C"/>
</dbReference>
<dbReference type="PROSITE" id="PS51746">
    <property type="entry name" value="PPM_2"/>
    <property type="match status" value="1"/>
</dbReference>
<feature type="region of interest" description="Disordered" evidence="5">
    <location>
        <begin position="131"/>
        <end position="201"/>
    </location>
</feature>
<dbReference type="EMBL" id="KB007932">
    <property type="protein sequence ID" value="ELR19597.1"/>
    <property type="molecule type" value="Genomic_DNA"/>
</dbReference>